<dbReference type="AlphaFoldDB" id="A0A437K9Y8"/>
<reference evidence="4 5" key="1">
    <citation type="submission" date="2019-01" db="EMBL/GenBank/DDBJ databases">
        <title>Bacillus sp. M5HDSG1-1, whole genome shotgun sequence.</title>
        <authorList>
            <person name="Tuo L."/>
        </authorList>
    </citation>
    <scope>NUCLEOTIDE SEQUENCE [LARGE SCALE GENOMIC DNA]</scope>
    <source>
        <strain evidence="4 5">M5HDSG1-1</strain>
    </source>
</reference>
<dbReference type="GeneID" id="87616699"/>
<dbReference type="GO" id="GO:0004222">
    <property type="term" value="F:metalloendopeptidase activity"/>
    <property type="evidence" value="ECO:0007669"/>
    <property type="project" value="TreeGrafter"/>
</dbReference>
<proteinExistence type="predicted"/>
<dbReference type="InterPro" id="IPR011055">
    <property type="entry name" value="Dup_hybrid_motif"/>
</dbReference>
<accession>A0A437K9Y8</accession>
<evidence type="ECO:0000313" key="4">
    <source>
        <dbReference type="EMBL" id="RVT61562.1"/>
    </source>
</evidence>
<dbReference type="EMBL" id="RZTZ01000005">
    <property type="protein sequence ID" value="RVT61562.1"/>
    <property type="molecule type" value="Genomic_DNA"/>
</dbReference>
<dbReference type="Pfam" id="PF01551">
    <property type="entry name" value="Peptidase_M23"/>
    <property type="match status" value="1"/>
</dbReference>
<feature type="compositionally biased region" description="Acidic residues" evidence="1">
    <location>
        <begin position="280"/>
        <end position="294"/>
    </location>
</feature>
<keyword evidence="2" id="KW-0812">Transmembrane</keyword>
<sequence length="303" mass="33398">MREEENKRTSPKSKVKNFFKKRWAFPAVYIASAAIILTGVLWYQNSANETDKFKYDASNPSTQLDDEPAVPVTNDVENFAWPVNDPDNVITQKGFYDNSQSKEEQVNSLVFYDNVYQPNTGVDLKMEDNSEFEVLASLSGTVTKVSEDSVLGNTIEIEHADGIKTFYQSVKDIQVKEGDEVKKGQSLATSGQSLYNKDGGVHVHFEIRKADVAVNPIDYFNKSLASLEKADTSEASQATEENEVTEENATEEDAISEDATQDESKKEVSDESKDSTNTDASDESTDSSSDDAADESTSADPNA</sequence>
<protein>
    <submittedName>
        <fullName evidence="4">M23 family metallopeptidase</fullName>
    </submittedName>
</protein>
<keyword evidence="5" id="KW-1185">Reference proteome</keyword>
<dbReference type="PANTHER" id="PTHR21666:SF291">
    <property type="entry name" value="STAGE II SPORULATION PROTEIN Q"/>
    <property type="match status" value="1"/>
</dbReference>
<dbReference type="CDD" id="cd12797">
    <property type="entry name" value="M23_peptidase"/>
    <property type="match status" value="1"/>
</dbReference>
<feature type="transmembrane region" description="Helical" evidence="2">
    <location>
        <begin position="23"/>
        <end position="43"/>
    </location>
</feature>
<dbReference type="PANTHER" id="PTHR21666">
    <property type="entry name" value="PEPTIDASE-RELATED"/>
    <property type="match status" value="1"/>
</dbReference>
<dbReference type="Proteomes" id="UP000288024">
    <property type="component" value="Unassembled WGS sequence"/>
</dbReference>
<organism evidence="4 5">
    <name type="scientific">Niallia taxi</name>
    <dbReference type="NCBI Taxonomy" id="2499688"/>
    <lineage>
        <taxon>Bacteria</taxon>
        <taxon>Bacillati</taxon>
        <taxon>Bacillota</taxon>
        <taxon>Bacilli</taxon>
        <taxon>Bacillales</taxon>
        <taxon>Bacillaceae</taxon>
        <taxon>Niallia</taxon>
    </lineage>
</organism>
<feature type="region of interest" description="Disordered" evidence="1">
    <location>
        <begin position="231"/>
        <end position="303"/>
    </location>
</feature>
<feature type="compositionally biased region" description="Basic and acidic residues" evidence="1">
    <location>
        <begin position="262"/>
        <end position="276"/>
    </location>
</feature>
<evidence type="ECO:0000256" key="1">
    <source>
        <dbReference type="SAM" id="MobiDB-lite"/>
    </source>
</evidence>
<gene>
    <name evidence="4" type="ORF">EM808_15045</name>
</gene>
<name>A0A437K9Y8_9BACI</name>
<dbReference type="RefSeq" id="WP_127739019.1">
    <property type="nucleotide sequence ID" value="NZ_CAJCKN010000011.1"/>
</dbReference>
<dbReference type="SUPFAM" id="SSF51261">
    <property type="entry name" value="Duplicated hybrid motif"/>
    <property type="match status" value="1"/>
</dbReference>
<dbReference type="Gene3D" id="2.70.70.10">
    <property type="entry name" value="Glucose Permease (Domain IIA)"/>
    <property type="match status" value="1"/>
</dbReference>
<evidence type="ECO:0000256" key="2">
    <source>
        <dbReference type="SAM" id="Phobius"/>
    </source>
</evidence>
<keyword evidence="2" id="KW-1133">Transmembrane helix</keyword>
<feature type="compositionally biased region" description="Acidic residues" evidence="1">
    <location>
        <begin position="240"/>
        <end position="261"/>
    </location>
</feature>
<keyword evidence="2" id="KW-0472">Membrane</keyword>
<dbReference type="InterPro" id="IPR050570">
    <property type="entry name" value="Cell_wall_metabolism_enzyme"/>
</dbReference>
<evidence type="ECO:0000313" key="5">
    <source>
        <dbReference type="Proteomes" id="UP000288024"/>
    </source>
</evidence>
<dbReference type="InterPro" id="IPR016047">
    <property type="entry name" value="M23ase_b-sheet_dom"/>
</dbReference>
<evidence type="ECO:0000259" key="3">
    <source>
        <dbReference type="Pfam" id="PF01551"/>
    </source>
</evidence>
<comment type="caution">
    <text evidence="4">The sequence shown here is derived from an EMBL/GenBank/DDBJ whole genome shotgun (WGS) entry which is preliminary data.</text>
</comment>
<feature type="domain" description="M23ase beta-sheet core" evidence="3">
    <location>
        <begin position="118"/>
        <end position="216"/>
    </location>
</feature>